<evidence type="ECO:0000313" key="3">
    <source>
        <dbReference type="Proteomes" id="UP000821866"/>
    </source>
</evidence>
<feature type="compositionally biased region" description="Basic residues" evidence="1">
    <location>
        <begin position="126"/>
        <end position="142"/>
    </location>
</feature>
<evidence type="ECO:0000256" key="1">
    <source>
        <dbReference type="SAM" id="MobiDB-lite"/>
    </source>
</evidence>
<organism evidence="2 3">
    <name type="scientific">Rhipicephalus microplus</name>
    <name type="common">Cattle tick</name>
    <name type="synonym">Boophilus microplus</name>
    <dbReference type="NCBI Taxonomy" id="6941"/>
    <lineage>
        <taxon>Eukaryota</taxon>
        <taxon>Metazoa</taxon>
        <taxon>Ecdysozoa</taxon>
        <taxon>Arthropoda</taxon>
        <taxon>Chelicerata</taxon>
        <taxon>Arachnida</taxon>
        <taxon>Acari</taxon>
        <taxon>Parasitiformes</taxon>
        <taxon>Ixodida</taxon>
        <taxon>Ixodoidea</taxon>
        <taxon>Ixodidae</taxon>
        <taxon>Rhipicephalinae</taxon>
        <taxon>Rhipicephalus</taxon>
        <taxon>Boophilus</taxon>
    </lineage>
</organism>
<comment type="caution">
    <text evidence="2">The sequence shown here is derived from an EMBL/GenBank/DDBJ whole genome shotgun (WGS) entry which is preliminary data.</text>
</comment>
<gene>
    <name evidence="2" type="ORF">HPB51_021863</name>
</gene>
<feature type="compositionally biased region" description="Polar residues" evidence="1">
    <location>
        <begin position="107"/>
        <end position="124"/>
    </location>
</feature>
<dbReference type="EMBL" id="JABSTU010000010">
    <property type="protein sequence ID" value="KAH8019774.1"/>
    <property type="molecule type" value="Genomic_DNA"/>
</dbReference>
<feature type="compositionally biased region" description="Basic and acidic residues" evidence="1">
    <location>
        <begin position="169"/>
        <end position="181"/>
    </location>
</feature>
<reference evidence="2" key="2">
    <citation type="submission" date="2021-09" db="EMBL/GenBank/DDBJ databases">
        <authorList>
            <person name="Jia N."/>
            <person name="Wang J."/>
            <person name="Shi W."/>
            <person name="Du L."/>
            <person name="Sun Y."/>
            <person name="Zhan W."/>
            <person name="Jiang J."/>
            <person name="Wang Q."/>
            <person name="Zhang B."/>
            <person name="Ji P."/>
            <person name="Sakyi L.B."/>
            <person name="Cui X."/>
            <person name="Yuan T."/>
            <person name="Jiang B."/>
            <person name="Yang W."/>
            <person name="Lam T.T.-Y."/>
            <person name="Chang Q."/>
            <person name="Ding S."/>
            <person name="Wang X."/>
            <person name="Zhu J."/>
            <person name="Ruan X."/>
            <person name="Zhao L."/>
            <person name="Wei J."/>
            <person name="Que T."/>
            <person name="Du C."/>
            <person name="Cheng J."/>
            <person name="Dai P."/>
            <person name="Han X."/>
            <person name="Huang E."/>
            <person name="Gao Y."/>
            <person name="Liu J."/>
            <person name="Shao H."/>
            <person name="Ye R."/>
            <person name="Li L."/>
            <person name="Wei W."/>
            <person name="Wang X."/>
            <person name="Wang C."/>
            <person name="Huo Q."/>
            <person name="Li W."/>
            <person name="Guo W."/>
            <person name="Chen H."/>
            <person name="Chen S."/>
            <person name="Zhou L."/>
            <person name="Zhou L."/>
            <person name="Ni X."/>
            <person name="Tian J."/>
            <person name="Zhou Y."/>
            <person name="Sheng Y."/>
            <person name="Liu T."/>
            <person name="Pan Y."/>
            <person name="Xia L."/>
            <person name="Li J."/>
            <person name="Zhao F."/>
            <person name="Cao W."/>
        </authorList>
    </citation>
    <scope>NUCLEOTIDE SEQUENCE</scope>
    <source>
        <strain evidence="2">Rmic-2018</strain>
        <tissue evidence="2">Larvae</tissue>
    </source>
</reference>
<reference evidence="2" key="1">
    <citation type="journal article" date="2020" name="Cell">
        <title>Large-Scale Comparative Analyses of Tick Genomes Elucidate Their Genetic Diversity and Vector Capacities.</title>
        <authorList>
            <consortium name="Tick Genome and Microbiome Consortium (TIGMIC)"/>
            <person name="Jia N."/>
            <person name="Wang J."/>
            <person name="Shi W."/>
            <person name="Du L."/>
            <person name="Sun Y."/>
            <person name="Zhan W."/>
            <person name="Jiang J.F."/>
            <person name="Wang Q."/>
            <person name="Zhang B."/>
            <person name="Ji P."/>
            <person name="Bell-Sakyi L."/>
            <person name="Cui X.M."/>
            <person name="Yuan T.T."/>
            <person name="Jiang B.G."/>
            <person name="Yang W.F."/>
            <person name="Lam T.T."/>
            <person name="Chang Q.C."/>
            <person name="Ding S.J."/>
            <person name="Wang X.J."/>
            <person name="Zhu J.G."/>
            <person name="Ruan X.D."/>
            <person name="Zhao L."/>
            <person name="Wei J.T."/>
            <person name="Ye R.Z."/>
            <person name="Que T.C."/>
            <person name="Du C.H."/>
            <person name="Zhou Y.H."/>
            <person name="Cheng J.X."/>
            <person name="Dai P.F."/>
            <person name="Guo W.B."/>
            <person name="Han X.H."/>
            <person name="Huang E.J."/>
            <person name="Li L.F."/>
            <person name="Wei W."/>
            <person name="Gao Y.C."/>
            <person name="Liu J.Z."/>
            <person name="Shao H.Z."/>
            <person name="Wang X."/>
            <person name="Wang C.C."/>
            <person name="Yang T.C."/>
            <person name="Huo Q.B."/>
            <person name="Li W."/>
            <person name="Chen H.Y."/>
            <person name="Chen S.E."/>
            <person name="Zhou L.G."/>
            <person name="Ni X.B."/>
            <person name="Tian J.H."/>
            <person name="Sheng Y."/>
            <person name="Liu T."/>
            <person name="Pan Y.S."/>
            <person name="Xia L.Y."/>
            <person name="Li J."/>
            <person name="Zhao F."/>
            <person name="Cao W.C."/>
        </authorList>
    </citation>
    <scope>NUCLEOTIDE SEQUENCE</scope>
    <source>
        <strain evidence="2">Rmic-2018</strain>
    </source>
</reference>
<name>A0A9J6DD59_RHIMP</name>
<proteinExistence type="predicted"/>
<dbReference type="AlphaFoldDB" id="A0A9J6DD59"/>
<accession>A0A9J6DD59</accession>
<dbReference type="Proteomes" id="UP000821866">
    <property type="component" value="Chromosome 8"/>
</dbReference>
<feature type="region of interest" description="Disordered" evidence="1">
    <location>
        <begin position="75"/>
        <end position="181"/>
    </location>
</feature>
<sequence length="258" mass="28414">MTRGLGVGPVRSEKSVCAPLPVTINNHHLEGQRKEEGGISWPPAGAHLCVRGDARPEESPQWAPVAHPRAARGYNNAKRDSCLPRSASATLPSVGTRRSPRGVSVSFRGQQNEPRGTSIRNSRGGNRARFKATRNHIGRTRNCRSTQPKRGQPTAEGPSFPSKGAPGKTIERSRGISKTSARERKALFMSRLEFTRDSDIATKEARLPSLEFRNPFLERRGRDGVEVRIRYPQDRHPLPVVNVSPSAARVAQRPPAYV</sequence>
<keyword evidence="3" id="KW-1185">Reference proteome</keyword>
<evidence type="ECO:0000313" key="2">
    <source>
        <dbReference type="EMBL" id="KAH8019774.1"/>
    </source>
</evidence>
<protein>
    <submittedName>
        <fullName evidence="2">Uncharacterized protein</fullName>
    </submittedName>
</protein>